<reference evidence="1 2" key="1">
    <citation type="submission" date="2019-06" db="EMBL/GenBank/DDBJ databases">
        <title>Genome sequence analysis of &gt;100 Bacillus licheniformis strains suggests intrinsic resistance to this species.</title>
        <authorList>
            <person name="Wels M."/>
            <person name="Siezen R.J."/>
            <person name="Johansen E."/>
            <person name="Stuer-Lauridsen B."/>
            <person name="Bjerre K."/>
            <person name="Nielsen B.K.K."/>
        </authorList>
    </citation>
    <scope>NUCLEOTIDE SEQUENCE [LARGE SCALE GENOMIC DNA]</scope>
    <source>
        <strain evidence="1 2">BAC-16736</strain>
    </source>
</reference>
<proteinExistence type="predicted"/>
<evidence type="ECO:0000313" key="1">
    <source>
        <dbReference type="EMBL" id="TWL23640.1"/>
    </source>
</evidence>
<comment type="caution">
    <text evidence="1">The sequence shown here is derived from an EMBL/GenBank/DDBJ whole genome shotgun (WGS) entry which is preliminary data.</text>
</comment>
<sequence>MKRMRRYSPTPFLHDAFFVSSIHKLSFIKTKDRGIGAHFACICSFLLVSMKNTKNLYFLKFALYR</sequence>
<name>A0A8B5Y7X9_BACLI</name>
<dbReference type="AlphaFoldDB" id="A0A8B5Y7X9"/>
<gene>
    <name evidence="1" type="ORF">CHCC16736_1348</name>
</gene>
<dbReference type="EMBL" id="NILC01000028">
    <property type="protein sequence ID" value="TWL23640.1"/>
    <property type="molecule type" value="Genomic_DNA"/>
</dbReference>
<organism evidence="1 2">
    <name type="scientific">Bacillus licheniformis</name>
    <dbReference type="NCBI Taxonomy" id="1402"/>
    <lineage>
        <taxon>Bacteria</taxon>
        <taxon>Bacillati</taxon>
        <taxon>Bacillota</taxon>
        <taxon>Bacilli</taxon>
        <taxon>Bacillales</taxon>
        <taxon>Bacillaceae</taxon>
        <taxon>Bacillus</taxon>
    </lineage>
</organism>
<dbReference type="Proteomes" id="UP000435910">
    <property type="component" value="Unassembled WGS sequence"/>
</dbReference>
<evidence type="ECO:0000313" key="2">
    <source>
        <dbReference type="Proteomes" id="UP000435910"/>
    </source>
</evidence>
<protein>
    <submittedName>
        <fullName evidence="1">Uncharacterized protein</fullName>
    </submittedName>
</protein>
<accession>A0A8B5Y7X9</accession>